<feature type="region of interest" description="Disordered" evidence="4">
    <location>
        <begin position="322"/>
        <end position="351"/>
    </location>
</feature>
<feature type="domain" description="Large ribosomal subunit protein uL4 C-terminal" evidence="5">
    <location>
        <begin position="181"/>
        <end position="249"/>
    </location>
</feature>
<evidence type="ECO:0000259" key="5">
    <source>
        <dbReference type="Pfam" id="PF14374"/>
    </source>
</evidence>
<sequence length="351" mass="39881">MCRGGRMFAPTKVWRRWHRKINVNQKRYAVSSAIAASALPALVMARGHRIQRVEELPLVVENDFEKLKKSKACVLALQKLKINAELTRCKSRYKRAGKGKARNRRFRHRTGPLIVYNSNRGIVQAARNIRGVDLCHVNRLNLLKLCPGGHVGRLVIWTEDAFRKLNSIFGTSNKASSIKGGYLVPKPLMTNSDLNRIINSQEVQVSLESKKPVERTTRKVNPLRRPRLYAKLNPLFEQQYKEILEQKVKESQLPTTLSLLKPEKKKQKVKITITPQQKQQMKKYWDLVIGESIFKTRDRLDAERAAVKAKLAQLAKEKAGLDLLESGSGAQPAKPKEAKKPAPKDSDQDSD</sequence>
<gene>
    <name evidence="6" type="ORF">RFI_10953</name>
</gene>
<accession>X6NJU1</accession>
<dbReference type="PROSITE" id="PS00939">
    <property type="entry name" value="RIBOSOMAL_L1E"/>
    <property type="match status" value="1"/>
</dbReference>
<dbReference type="AlphaFoldDB" id="X6NJU1"/>
<dbReference type="OMA" id="MCQNTIL"/>
<dbReference type="SUPFAM" id="SSF52166">
    <property type="entry name" value="Ribosomal protein L4"/>
    <property type="match status" value="1"/>
</dbReference>
<dbReference type="GO" id="GO:1990904">
    <property type="term" value="C:ribonucleoprotein complex"/>
    <property type="evidence" value="ECO:0007669"/>
    <property type="project" value="UniProtKB-KW"/>
</dbReference>
<evidence type="ECO:0000256" key="4">
    <source>
        <dbReference type="SAM" id="MobiDB-lite"/>
    </source>
</evidence>
<keyword evidence="7" id="KW-1185">Reference proteome</keyword>
<evidence type="ECO:0000313" key="6">
    <source>
        <dbReference type="EMBL" id="ETO26183.1"/>
    </source>
</evidence>
<comment type="similarity">
    <text evidence="1">Belongs to the universal ribosomal protein uL4 family.</text>
</comment>
<dbReference type="GO" id="GO:0005840">
    <property type="term" value="C:ribosome"/>
    <property type="evidence" value="ECO:0007669"/>
    <property type="project" value="UniProtKB-KW"/>
</dbReference>
<dbReference type="Pfam" id="PF00573">
    <property type="entry name" value="Ribosomal_L4"/>
    <property type="match status" value="1"/>
</dbReference>
<dbReference type="InterPro" id="IPR002136">
    <property type="entry name" value="Ribosomal_uL4"/>
</dbReference>
<dbReference type="InterPro" id="IPR025755">
    <property type="entry name" value="Ribos_uL4_C_dom"/>
</dbReference>
<dbReference type="InterPro" id="IPR045240">
    <property type="entry name" value="Ribosomal_uL4_euk/arch"/>
</dbReference>
<feature type="compositionally biased region" description="Basic and acidic residues" evidence="4">
    <location>
        <begin position="334"/>
        <end position="351"/>
    </location>
</feature>
<reference evidence="6 7" key="1">
    <citation type="journal article" date="2013" name="Curr. Biol.">
        <title>The Genome of the Foraminiferan Reticulomyxa filosa.</title>
        <authorList>
            <person name="Glockner G."/>
            <person name="Hulsmann N."/>
            <person name="Schleicher M."/>
            <person name="Noegel A.A."/>
            <person name="Eichinger L."/>
            <person name="Gallinger C."/>
            <person name="Pawlowski J."/>
            <person name="Sierra R."/>
            <person name="Euteneuer U."/>
            <person name="Pillet L."/>
            <person name="Moustafa A."/>
            <person name="Platzer M."/>
            <person name="Groth M."/>
            <person name="Szafranski K."/>
            <person name="Schliwa M."/>
        </authorList>
    </citation>
    <scope>NUCLEOTIDE SEQUENCE [LARGE SCALE GENOMIC DNA]</scope>
</reference>
<dbReference type="InterPro" id="IPR023574">
    <property type="entry name" value="Ribosomal_uL4_dom_sf"/>
</dbReference>
<dbReference type="GO" id="GO:0003735">
    <property type="term" value="F:structural constituent of ribosome"/>
    <property type="evidence" value="ECO:0007669"/>
    <property type="project" value="InterPro"/>
</dbReference>
<dbReference type="Pfam" id="PF14374">
    <property type="entry name" value="Ribos_L4_asso_C"/>
    <property type="match status" value="1"/>
</dbReference>
<protein>
    <submittedName>
        <fullName evidence="6">60S ribosomal protein L4</fullName>
    </submittedName>
</protein>
<proteinExistence type="inferred from homology"/>
<dbReference type="InterPro" id="IPR013000">
    <property type="entry name" value="Ribosomal_uL4_euk/arc_CS"/>
</dbReference>
<organism evidence="6 7">
    <name type="scientific">Reticulomyxa filosa</name>
    <dbReference type="NCBI Taxonomy" id="46433"/>
    <lineage>
        <taxon>Eukaryota</taxon>
        <taxon>Sar</taxon>
        <taxon>Rhizaria</taxon>
        <taxon>Retaria</taxon>
        <taxon>Foraminifera</taxon>
        <taxon>Monothalamids</taxon>
        <taxon>Reticulomyxidae</taxon>
        <taxon>Reticulomyxa</taxon>
    </lineage>
</organism>
<evidence type="ECO:0000256" key="1">
    <source>
        <dbReference type="ARBA" id="ARBA00010528"/>
    </source>
</evidence>
<evidence type="ECO:0000313" key="7">
    <source>
        <dbReference type="Proteomes" id="UP000023152"/>
    </source>
</evidence>
<keyword evidence="2 6" id="KW-0689">Ribosomal protein</keyword>
<dbReference type="Proteomes" id="UP000023152">
    <property type="component" value="Unassembled WGS sequence"/>
</dbReference>
<evidence type="ECO:0000256" key="2">
    <source>
        <dbReference type="ARBA" id="ARBA00022980"/>
    </source>
</evidence>
<dbReference type="GO" id="GO:0006412">
    <property type="term" value="P:translation"/>
    <property type="evidence" value="ECO:0007669"/>
    <property type="project" value="InterPro"/>
</dbReference>
<dbReference type="OrthoDB" id="10259785at2759"/>
<evidence type="ECO:0000256" key="3">
    <source>
        <dbReference type="ARBA" id="ARBA00023274"/>
    </source>
</evidence>
<dbReference type="EMBL" id="ASPP01008030">
    <property type="protein sequence ID" value="ETO26183.1"/>
    <property type="molecule type" value="Genomic_DNA"/>
</dbReference>
<dbReference type="Gene3D" id="3.40.1370.10">
    <property type="match status" value="1"/>
</dbReference>
<dbReference type="PANTHER" id="PTHR19431">
    <property type="entry name" value="60S RIBOSOMAL PROTEIN L4"/>
    <property type="match status" value="1"/>
</dbReference>
<name>X6NJU1_RETFI</name>
<comment type="caution">
    <text evidence="6">The sequence shown here is derived from an EMBL/GenBank/DDBJ whole genome shotgun (WGS) entry which is preliminary data.</text>
</comment>
<keyword evidence="3" id="KW-0687">Ribonucleoprotein</keyword>